<dbReference type="FunFam" id="1.25.40.10:FF:000470">
    <property type="entry name" value="Pentatricopeptide repeat-containing protein At5g66520"/>
    <property type="match status" value="1"/>
</dbReference>
<dbReference type="InterPro" id="IPR011990">
    <property type="entry name" value="TPR-like_helical_dom_sf"/>
</dbReference>
<sequence>MLKCSCSYLPQSASISKFISDNPYLSMLETKCTTMKDLKLIHAQLIKTGLIQDKIAASRVLAFCATSPAGDVNYAYLVFSQMDNPNLFTWNTIIRGFSQSSSPETSLSLFVQMLESSHVQPERLTYPSVFKAYTQLGLAAEGAQLHGRIVKLGLVFDPFIRNTMLNMYANCGCLNEARKLFDEDEIVDVVAWNSMISGLAKYGEIDYSWRLFNKMPFRNDVSWNSMISGFVKNGKWMEALDLFGKMQEQSVEPSEYTFVSLLNASAFLGALDQGNWIHEYMMKKTSIKKNAIVITALINMYHKCGDIEMARQVFETAPGKGLSCWNSMIFGLGINGFETEAIQVFSRLESSGLAPDSVSFLSVLTACNHSGLVNEARNYFRLMKDKYEIEPLIQHYGCLVDALGRAGHLGEAEELIRSMPMCPDATIWGSLLSAAQSHGNIEMAKWAAMNLIQLDPDDSCAYLSMLNAYAASGYFEEAIHERILMKEKQIEKRPGCSSIEVDGEVHEFVAGGMLHTRVNEIYSLMD</sequence>
<dbReference type="Pfam" id="PF20431">
    <property type="entry name" value="E_motif"/>
    <property type="match status" value="1"/>
</dbReference>
<dbReference type="Pfam" id="PF01535">
    <property type="entry name" value="PPR"/>
    <property type="match status" value="7"/>
</dbReference>
<evidence type="ECO:0000313" key="3">
    <source>
        <dbReference type="Proteomes" id="UP001652660"/>
    </source>
</evidence>
<dbReference type="Gene3D" id="1.25.40.10">
    <property type="entry name" value="Tetratricopeptide repeat domain"/>
    <property type="match status" value="3"/>
</dbReference>
<dbReference type="InterPro" id="IPR046848">
    <property type="entry name" value="E_motif"/>
</dbReference>
<gene>
    <name evidence="4" type="primary">LOC113690780</name>
</gene>
<feature type="repeat" description="PPR" evidence="2">
    <location>
        <begin position="86"/>
        <end position="121"/>
    </location>
</feature>
<dbReference type="InterPro" id="IPR002885">
    <property type="entry name" value="PPR_rpt"/>
</dbReference>
<keyword evidence="1" id="KW-0677">Repeat</keyword>
<dbReference type="Pfam" id="PF13041">
    <property type="entry name" value="PPR_2"/>
    <property type="match status" value="1"/>
</dbReference>
<dbReference type="RefSeq" id="XP_027064643.1">
    <property type="nucleotide sequence ID" value="XM_027208842.2"/>
</dbReference>
<feature type="repeat" description="PPR" evidence="2">
    <location>
        <begin position="321"/>
        <end position="355"/>
    </location>
</feature>
<dbReference type="SUPFAM" id="SSF81901">
    <property type="entry name" value="HCP-like"/>
    <property type="match status" value="1"/>
</dbReference>
<organism evidence="3 4">
    <name type="scientific">Coffea arabica</name>
    <name type="common">Arabian coffee</name>
    <dbReference type="NCBI Taxonomy" id="13443"/>
    <lineage>
        <taxon>Eukaryota</taxon>
        <taxon>Viridiplantae</taxon>
        <taxon>Streptophyta</taxon>
        <taxon>Embryophyta</taxon>
        <taxon>Tracheophyta</taxon>
        <taxon>Spermatophyta</taxon>
        <taxon>Magnoliopsida</taxon>
        <taxon>eudicotyledons</taxon>
        <taxon>Gunneridae</taxon>
        <taxon>Pentapetalae</taxon>
        <taxon>asterids</taxon>
        <taxon>lamiids</taxon>
        <taxon>Gentianales</taxon>
        <taxon>Rubiaceae</taxon>
        <taxon>Ixoroideae</taxon>
        <taxon>Gardenieae complex</taxon>
        <taxon>Bertiereae - Coffeeae clade</taxon>
        <taxon>Coffeeae</taxon>
        <taxon>Coffea</taxon>
    </lineage>
</organism>
<dbReference type="OrthoDB" id="1882346at2759"/>
<dbReference type="AlphaFoldDB" id="A0A6P6SER0"/>
<dbReference type="PANTHER" id="PTHR47926:SF436">
    <property type="entry name" value="PENTATRICOPEPTIDE REPEAT-CONTAINING PROTEIN ELI1, CHLOROPLASTIC-LIKE ISOFORM X2"/>
    <property type="match status" value="1"/>
</dbReference>
<dbReference type="FunFam" id="1.25.40.10:FF:000184">
    <property type="entry name" value="Pentatricopeptide repeat-containing protein, chloroplastic"/>
    <property type="match status" value="1"/>
</dbReference>
<reference evidence="4" key="2">
    <citation type="submission" date="2025-08" db="UniProtKB">
        <authorList>
            <consortium name="RefSeq"/>
        </authorList>
    </citation>
    <scope>IDENTIFICATION</scope>
    <source>
        <tissue evidence="4">Leaves</tissue>
    </source>
</reference>
<evidence type="ECO:0000256" key="2">
    <source>
        <dbReference type="PROSITE-ProRule" id="PRU00708"/>
    </source>
</evidence>
<dbReference type="Proteomes" id="UP001652660">
    <property type="component" value="Chromosome 5c"/>
</dbReference>
<dbReference type="GeneID" id="113690780"/>
<evidence type="ECO:0000313" key="4">
    <source>
        <dbReference type="RefSeq" id="XP_027064643.1"/>
    </source>
</evidence>
<dbReference type="GO" id="GO:0003723">
    <property type="term" value="F:RNA binding"/>
    <property type="evidence" value="ECO:0007669"/>
    <property type="project" value="InterPro"/>
</dbReference>
<protein>
    <submittedName>
        <fullName evidence="4">Pentatricopeptide repeat-containing protein At2g42920, chloroplastic</fullName>
    </submittedName>
</protein>
<dbReference type="NCBIfam" id="TIGR00756">
    <property type="entry name" value="PPR"/>
    <property type="match status" value="4"/>
</dbReference>
<evidence type="ECO:0000256" key="1">
    <source>
        <dbReference type="ARBA" id="ARBA00022737"/>
    </source>
</evidence>
<reference evidence="3" key="1">
    <citation type="journal article" date="2025" name="Foods">
        <title>Unveiling the Microbial Signatures of Arabica Coffee Cherries: Insights into Ripeness Specific Diversity, Functional Traits, and Implications for Quality and Safety.</title>
        <authorList>
            <consortium name="RefSeq"/>
            <person name="Tenea G.N."/>
            <person name="Cifuentes V."/>
            <person name="Reyes P."/>
            <person name="Cevallos-Vallejos M."/>
        </authorList>
    </citation>
    <scope>NUCLEOTIDE SEQUENCE [LARGE SCALE GENOMIC DNA]</scope>
</reference>
<feature type="repeat" description="PPR" evidence="2">
    <location>
        <begin position="219"/>
        <end position="253"/>
    </location>
</feature>
<proteinExistence type="predicted"/>
<dbReference type="GO" id="GO:0009451">
    <property type="term" value="P:RNA modification"/>
    <property type="evidence" value="ECO:0007669"/>
    <property type="project" value="InterPro"/>
</dbReference>
<dbReference type="PANTHER" id="PTHR47926">
    <property type="entry name" value="PENTATRICOPEPTIDE REPEAT-CONTAINING PROTEIN"/>
    <property type="match status" value="1"/>
</dbReference>
<feature type="repeat" description="PPR" evidence="2">
    <location>
        <begin position="188"/>
        <end position="218"/>
    </location>
</feature>
<keyword evidence="3" id="KW-1185">Reference proteome</keyword>
<name>A0A6P6SER0_COFAR</name>
<accession>A0A6P6SER0</accession>
<dbReference type="InterPro" id="IPR046960">
    <property type="entry name" value="PPR_At4g14850-like_plant"/>
</dbReference>
<dbReference type="PROSITE" id="PS51375">
    <property type="entry name" value="PPR"/>
    <property type="match status" value="4"/>
</dbReference>